<protein>
    <submittedName>
        <fullName evidence="2">Uncharacterized protein</fullName>
    </submittedName>
</protein>
<organism evidence="2 3">
    <name type="scientific">Piromyces finnis</name>
    <dbReference type="NCBI Taxonomy" id="1754191"/>
    <lineage>
        <taxon>Eukaryota</taxon>
        <taxon>Fungi</taxon>
        <taxon>Fungi incertae sedis</taxon>
        <taxon>Chytridiomycota</taxon>
        <taxon>Chytridiomycota incertae sedis</taxon>
        <taxon>Neocallimastigomycetes</taxon>
        <taxon>Neocallimastigales</taxon>
        <taxon>Neocallimastigaceae</taxon>
        <taxon>Piromyces</taxon>
    </lineage>
</organism>
<gene>
    <name evidence="2" type="ORF">BCR36DRAFT_363160</name>
</gene>
<feature type="region of interest" description="Disordered" evidence="1">
    <location>
        <begin position="132"/>
        <end position="164"/>
    </location>
</feature>
<accession>A0A1Y1UX28</accession>
<feature type="non-terminal residue" evidence="2">
    <location>
        <position position="164"/>
    </location>
</feature>
<reference evidence="2 3" key="1">
    <citation type="submission" date="2016-08" db="EMBL/GenBank/DDBJ databases">
        <title>Genomes of anaerobic fungi encode conserved fungal cellulosomes for biomass hydrolysis.</title>
        <authorList>
            <consortium name="DOE Joint Genome Institute"/>
            <person name="Haitjema C.H."/>
            <person name="Gilmore S.P."/>
            <person name="Henske J.K."/>
            <person name="Solomon K.V."/>
            <person name="De Groot R."/>
            <person name="Kuo A."/>
            <person name="Mondo S.J."/>
            <person name="Salamov A.A."/>
            <person name="Labutti K."/>
            <person name="Zhao Z."/>
            <person name="Chiniquy J."/>
            <person name="Barry K."/>
            <person name="Brewer H.M."/>
            <person name="Purvine S.O."/>
            <person name="Wright A.T."/>
            <person name="Boxma B."/>
            <person name="Van Alen T."/>
            <person name="Hackstein J.H."/>
            <person name="Baker S.E."/>
            <person name="Grigoriev I.V."/>
            <person name="O'Malley M.A."/>
        </authorList>
    </citation>
    <scope>NUCLEOTIDE SEQUENCE [LARGE SCALE GENOMIC DNA]</scope>
    <source>
        <strain evidence="3">finn</strain>
    </source>
</reference>
<dbReference type="OrthoDB" id="2155514at2759"/>
<feature type="compositionally biased region" description="Basic and acidic residues" evidence="1">
    <location>
        <begin position="132"/>
        <end position="151"/>
    </location>
</feature>
<evidence type="ECO:0000313" key="2">
    <source>
        <dbReference type="EMBL" id="ORX42065.1"/>
    </source>
</evidence>
<dbReference type="Proteomes" id="UP000193719">
    <property type="component" value="Unassembled WGS sequence"/>
</dbReference>
<evidence type="ECO:0000313" key="3">
    <source>
        <dbReference type="Proteomes" id="UP000193719"/>
    </source>
</evidence>
<comment type="caution">
    <text evidence="2">The sequence shown here is derived from an EMBL/GenBank/DDBJ whole genome shotgun (WGS) entry which is preliminary data.</text>
</comment>
<dbReference type="EMBL" id="MCFH01000072">
    <property type="protein sequence ID" value="ORX42065.1"/>
    <property type="molecule type" value="Genomic_DNA"/>
</dbReference>
<evidence type="ECO:0000256" key="1">
    <source>
        <dbReference type="SAM" id="MobiDB-lite"/>
    </source>
</evidence>
<name>A0A1Y1UX28_9FUNG</name>
<proteinExistence type="predicted"/>
<keyword evidence="3" id="KW-1185">Reference proteome</keyword>
<dbReference type="AlphaFoldDB" id="A0A1Y1UX28"/>
<sequence>MSNDNNFPSMKKSDFTLNIMQKPTVLKYSDVLKQKKININNSLKFNEITDKEAKNETKTDKLIKSISEKTKKLALDNSIEFNESNKINKNTNHKLNQDDLQNKYKNNIDNIIKIQAWWRMISIMKSIKNIEKNKVDKKDDKKENEKKENIQKKTLPKKPSFSDI</sequence>
<reference evidence="2 3" key="2">
    <citation type="submission" date="2016-08" db="EMBL/GenBank/DDBJ databases">
        <title>Pervasive Adenine N6-methylation of Active Genes in Fungi.</title>
        <authorList>
            <consortium name="DOE Joint Genome Institute"/>
            <person name="Mondo S.J."/>
            <person name="Dannebaum R.O."/>
            <person name="Kuo R.C."/>
            <person name="Labutti K."/>
            <person name="Haridas S."/>
            <person name="Kuo A."/>
            <person name="Salamov A."/>
            <person name="Ahrendt S.R."/>
            <person name="Lipzen A."/>
            <person name="Sullivan W."/>
            <person name="Andreopoulos W.B."/>
            <person name="Clum A."/>
            <person name="Lindquist E."/>
            <person name="Daum C."/>
            <person name="Ramamoorthy G.K."/>
            <person name="Gryganskyi A."/>
            <person name="Culley D."/>
            <person name="Magnuson J.K."/>
            <person name="James T.Y."/>
            <person name="O'Malley M.A."/>
            <person name="Stajich J.E."/>
            <person name="Spatafora J.W."/>
            <person name="Visel A."/>
            <person name="Grigoriev I.V."/>
        </authorList>
    </citation>
    <scope>NUCLEOTIDE SEQUENCE [LARGE SCALE GENOMIC DNA]</scope>
    <source>
        <strain evidence="3">finn</strain>
    </source>
</reference>